<evidence type="ECO:0000256" key="4">
    <source>
        <dbReference type="ARBA" id="ARBA00022912"/>
    </source>
</evidence>
<accession>A0A815P0N5</accession>
<dbReference type="OrthoDB" id="10252009at2759"/>
<dbReference type="PANTHER" id="PTHR10159">
    <property type="entry name" value="DUAL SPECIFICITY PROTEIN PHOSPHATASE"/>
    <property type="match status" value="1"/>
</dbReference>
<sequence>MPSEADDAIKKEAGRLYTSMFGKLLEDDDETPSRIADRLFLGSAPDARNSDKLKCYDIKYILNMAESTSYPKDFFITSGCPHIRLFTLDAHDLDHFDISSHFSAALNFIHKSLQADDGAVLVHCSAGVSRSATIVAAYLMAAHQIDATEAVQRVNQARPCACPNIGFIQQLLRFDYRGFKFD</sequence>
<evidence type="ECO:0000313" key="8">
    <source>
        <dbReference type="EMBL" id="CAF1522760.1"/>
    </source>
</evidence>
<gene>
    <name evidence="7" type="ORF">EDS130_LOCUS38746</name>
    <name evidence="8" type="ORF">XAT740_LOCUS40908</name>
</gene>
<evidence type="ECO:0000259" key="6">
    <source>
        <dbReference type="PROSITE" id="PS50056"/>
    </source>
</evidence>
<evidence type="ECO:0000259" key="5">
    <source>
        <dbReference type="PROSITE" id="PS50054"/>
    </source>
</evidence>
<comment type="similarity">
    <text evidence="1">Belongs to the protein-tyrosine phosphatase family. Non-receptor class dual specificity subfamily.</text>
</comment>
<dbReference type="SUPFAM" id="SSF52799">
    <property type="entry name" value="(Phosphotyrosine protein) phosphatases II"/>
    <property type="match status" value="1"/>
</dbReference>
<dbReference type="Gene3D" id="3.90.190.10">
    <property type="entry name" value="Protein tyrosine phosphatase superfamily"/>
    <property type="match status" value="1"/>
</dbReference>
<dbReference type="PANTHER" id="PTHR10159:SF519">
    <property type="entry name" value="DUAL SPECIFICITY PROTEIN PHOSPHATASE MPK3"/>
    <property type="match status" value="1"/>
</dbReference>
<dbReference type="EC" id="3.1.3.48" evidence="2"/>
<dbReference type="EMBL" id="CAJNOR010004713">
    <property type="protein sequence ID" value="CAF1522760.1"/>
    <property type="molecule type" value="Genomic_DNA"/>
</dbReference>
<evidence type="ECO:0000256" key="2">
    <source>
        <dbReference type="ARBA" id="ARBA00013064"/>
    </source>
</evidence>
<dbReference type="AlphaFoldDB" id="A0A815P0N5"/>
<evidence type="ECO:0000256" key="3">
    <source>
        <dbReference type="ARBA" id="ARBA00022801"/>
    </source>
</evidence>
<reference evidence="7" key="1">
    <citation type="submission" date="2021-02" db="EMBL/GenBank/DDBJ databases">
        <authorList>
            <person name="Nowell W R."/>
        </authorList>
    </citation>
    <scope>NUCLEOTIDE SEQUENCE</scope>
</reference>
<dbReference type="GO" id="GO:0005737">
    <property type="term" value="C:cytoplasm"/>
    <property type="evidence" value="ECO:0007669"/>
    <property type="project" value="TreeGrafter"/>
</dbReference>
<dbReference type="InterPro" id="IPR020422">
    <property type="entry name" value="TYR_PHOSPHATASE_DUAL_dom"/>
</dbReference>
<protein>
    <recommendedName>
        <fullName evidence="2">protein-tyrosine-phosphatase</fullName>
        <ecNumber evidence="2">3.1.3.48</ecNumber>
    </recommendedName>
</protein>
<keyword evidence="3" id="KW-0378">Hydrolase</keyword>
<evidence type="ECO:0000256" key="1">
    <source>
        <dbReference type="ARBA" id="ARBA00008601"/>
    </source>
</evidence>
<dbReference type="PROSITE" id="PS50054">
    <property type="entry name" value="TYR_PHOSPHATASE_DUAL"/>
    <property type="match status" value="1"/>
</dbReference>
<dbReference type="Pfam" id="PF00782">
    <property type="entry name" value="DSPc"/>
    <property type="match status" value="1"/>
</dbReference>
<feature type="domain" description="Tyrosine specific protein phosphatases" evidence="6">
    <location>
        <begin position="100"/>
        <end position="159"/>
    </location>
</feature>
<evidence type="ECO:0000313" key="10">
    <source>
        <dbReference type="Proteomes" id="UP000663852"/>
    </source>
</evidence>
<dbReference type="InterPro" id="IPR003595">
    <property type="entry name" value="Tyr_Pase_cat"/>
</dbReference>
<keyword evidence="4" id="KW-0904">Protein phosphatase</keyword>
<dbReference type="PROSITE" id="PS50056">
    <property type="entry name" value="TYR_PHOSPHATASE_2"/>
    <property type="match status" value="1"/>
</dbReference>
<proteinExistence type="inferred from homology"/>
<dbReference type="SMART" id="SM00195">
    <property type="entry name" value="DSPc"/>
    <property type="match status" value="1"/>
</dbReference>
<dbReference type="Proteomes" id="UP000663852">
    <property type="component" value="Unassembled WGS sequence"/>
</dbReference>
<name>A0A815P0N5_ADIRI</name>
<dbReference type="InterPro" id="IPR016130">
    <property type="entry name" value="Tyr_Pase_AS"/>
</dbReference>
<dbReference type="InterPro" id="IPR000340">
    <property type="entry name" value="Dual-sp_phosphatase_cat-dom"/>
</dbReference>
<comment type="caution">
    <text evidence="7">The sequence shown here is derived from an EMBL/GenBank/DDBJ whole genome shotgun (WGS) entry which is preliminary data.</text>
</comment>
<dbReference type="InterPro" id="IPR029021">
    <property type="entry name" value="Prot-tyrosine_phosphatase-like"/>
</dbReference>
<dbReference type="GO" id="GO:0043409">
    <property type="term" value="P:negative regulation of MAPK cascade"/>
    <property type="evidence" value="ECO:0007669"/>
    <property type="project" value="TreeGrafter"/>
</dbReference>
<dbReference type="Proteomes" id="UP000663828">
    <property type="component" value="Unassembled WGS sequence"/>
</dbReference>
<dbReference type="CDD" id="cd14498">
    <property type="entry name" value="DSP"/>
    <property type="match status" value="1"/>
</dbReference>
<dbReference type="InterPro" id="IPR000387">
    <property type="entry name" value="Tyr_Pase_dom"/>
</dbReference>
<feature type="domain" description="Tyrosine-protein phosphatase" evidence="5">
    <location>
        <begin position="31"/>
        <end position="180"/>
    </location>
</feature>
<dbReference type="SMART" id="SM00404">
    <property type="entry name" value="PTPc_motif"/>
    <property type="match status" value="1"/>
</dbReference>
<evidence type="ECO:0000313" key="7">
    <source>
        <dbReference type="EMBL" id="CAF1439170.1"/>
    </source>
</evidence>
<organism evidence="7 10">
    <name type="scientific">Adineta ricciae</name>
    <name type="common">Rotifer</name>
    <dbReference type="NCBI Taxonomy" id="249248"/>
    <lineage>
        <taxon>Eukaryota</taxon>
        <taxon>Metazoa</taxon>
        <taxon>Spiralia</taxon>
        <taxon>Gnathifera</taxon>
        <taxon>Rotifera</taxon>
        <taxon>Eurotatoria</taxon>
        <taxon>Bdelloidea</taxon>
        <taxon>Adinetida</taxon>
        <taxon>Adinetidae</taxon>
        <taxon>Adineta</taxon>
    </lineage>
</organism>
<dbReference type="EMBL" id="CAJNOJ010000412">
    <property type="protein sequence ID" value="CAF1439170.1"/>
    <property type="molecule type" value="Genomic_DNA"/>
</dbReference>
<evidence type="ECO:0000313" key="9">
    <source>
        <dbReference type="Proteomes" id="UP000663828"/>
    </source>
</evidence>
<dbReference type="GO" id="GO:0004725">
    <property type="term" value="F:protein tyrosine phosphatase activity"/>
    <property type="evidence" value="ECO:0007669"/>
    <property type="project" value="UniProtKB-EC"/>
</dbReference>
<keyword evidence="9" id="KW-1185">Reference proteome</keyword>
<dbReference type="PROSITE" id="PS00383">
    <property type="entry name" value="TYR_PHOSPHATASE_1"/>
    <property type="match status" value="1"/>
</dbReference>